<reference evidence="2" key="1">
    <citation type="submission" date="2021-04" db="EMBL/GenBank/DDBJ databases">
        <title>Proteiniclasticum sedimins sp. nov., an obligate anaerobic bacterium isolated from anaerobic sludge.</title>
        <authorList>
            <person name="Liu J."/>
        </authorList>
    </citation>
    <scope>NUCLEOTIDE SEQUENCE</scope>
    <source>
        <strain evidence="2">BAD-10</strain>
    </source>
</reference>
<dbReference type="GO" id="GO:0006313">
    <property type="term" value="P:DNA transposition"/>
    <property type="evidence" value="ECO:0007669"/>
    <property type="project" value="InterPro"/>
</dbReference>
<dbReference type="GO" id="GO:0003677">
    <property type="term" value="F:DNA binding"/>
    <property type="evidence" value="ECO:0007669"/>
    <property type="project" value="InterPro"/>
</dbReference>
<gene>
    <name evidence="2" type="ORF">KCG48_14440</name>
</gene>
<keyword evidence="3" id="KW-1185">Reference proteome</keyword>
<dbReference type="AlphaFoldDB" id="A0A941CRE1"/>
<dbReference type="Proteomes" id="UP000675379">
    <property type="component" value="Unassembled WGS sequence"/>
</dbReference>
<organism evidence="2 3">
    <name type="scientific">Proteiniclasticum sediminis</name>
    <dbReference type="NCBI Taxonomy" id="2804028"/>
    <lineage>
        <taxon>Bacteria</taxon>
        <taxon>Bacillati</taxon>
        <taxon>Bacillota</taxon>
        <taxon>Clostridia</taxon>
        <taxon>Eubacteriales</taxon>
        <taxon>Clostridiaceae</taxon>
        <taxon>Proteiniclasticum</taxon>
    </lineage>
</organism>
<dbReference type="RefSeq" id="WP_211802889.1">
    <property type="nucleotide sequence ID" value="NZ_JAGSCS010000059.1"/>
</dbReference>
<name>A0A941CRE1_9CLOT</name>
<dbReference type="GO" id="GO:0004803">
    <property type="term" value="F:transposase activity"/>
    <property type="evidence" value="ECO:0007669"/>
    <property type="project" value="InterPro"/>
</dbReference>
<comment type="caution">
    <text evidence="2">The sequence shown here is derived from an EMBL/GenBank/DDBJ whole genome shotgun (WGS) entry which is preliminary data.</text>
</comment>
<proteinExistence type="predicted"/>
<feature type="non-terminal residue" evidence="2">
    <location>
        <position position="1"/>
    </location>
</feature>
<accession>A0A941CRE1</accession>
<sequence length="294" mass="34018">KLKSVQTQGDLFGDFALSPQEIYRSLDTLCVLSEEIQLQMHHAITKQIGRTGVLVFYDVTNYYFETDLDDELVEIDGETIPAFRKRGPSKENRPNPIVQMGLFMDTNGIPIAFQLFPGNCNDVKTYLPAVEQVKKQFGIERIVVVADKGMNSKTNIVETLQNQDGYLFSQKIRGTRGAPKDLQDFALDPEGWIFNEHETFAQKSMIRKRILNKKEVTEKVLVTWNQKYDFREKVRRQKSIEYAEKLTASERFRLTMKKGGKRYLEVEQLDEETGEIRRLTPHISIDEEQIALDE</sequence>
<feature type="non-terminal residue" evidence="2">
    <location>
        <position position="294"/>
    </location>
</feature>
<dbReference type="Pfam" id="PF01609">
    <property type="entry name" value="DDE_Tnp_1"/>
    <property type="match status" value="1"/>
</dbReference>
<dbReference type="EMBL" id="JAGSCS010000059">
    <property type="protein sequence ID" value="MBR0577501.1"/>
    <property type="molecule type" value="Genomic_DNA"/>
</dbReference>
<protein>
    <submittedName>
        <fullName evidence="2">Transposase</fullName>
    </submittedName>
</protein>
<feature type="domain" description="Transposase IS4-like" evidence="1">
    <location>
        <begin position="70"/>
        <end position="166"/>
    </location>
</feature>
<evidence type="ECO:0000313" key="2">
    <source>
        <dbReference type="EMBL" id="MBR0577501.1"/>
    </source>
</evidence>
<dbReference type="PANTHER" id="PTHR34614:SF2">
    <property type="entry name" value="TRANSPOSASE IS4-LIKE DOMAIN-CONTAINING PROTEIN"/>
    <property type="match status" value="1"/>
</dbReference>
<dbReference type="InterPro" id="IPR002559">
    <property type="entry name" value="Transposase_11"/>
</dbReference>
<dbReference type="PANTHER" id="PTHR34614">
    <property type="match status" value="1"/>
</dbReference>
<evidence type="ECO:0000259" key="1">
    <source>
        <dbReference type="Pfam" id="PF01609"/>
    </source>
</evidence>
<evidence type="ECO:0000313" key="3">
    <source>
        <dbReference type="Proteomes" id="UP000675379"/>
    </source>
</evidence>